<reference evidence="1 2" key="2">
    <citation type="submission" date="2018-11" db="EMBL/GenBank/DDBJ databases">
        <authorList>
            <consortium name="Pathogen Informatics"/>
        </authorList>
    </citation>
    <scope>NUCLEOTIDE SEQUENCE [LARGE SCALE GENOMIC DNA]</scope>
    <source>
        <strain evidence="1">Dakar</strain>
        <strain evidence="2">Dakar, Senegal</strain>
    </source>
</reference>
<evidence type="ECO:0000313" key="1">
    <source>
        <dbReference type="EMBL" id="VDP73096.1"/>
    </source>
</evidence>
<name>A0A183L052_9TREM</name>
<gene>
    <name evidence="1" type="ORF">SCUD_LOCUS20699</name>
</gene>
<organism evidence="3">
    <name type="scientific">Schistosoma curassoni</name>
    <dbReference type="NCBI Taxonomy" id="6186"/>
    <lineage>
        <taxon>Eukaryota</taxon>
        <taxon>Metazoa</taxon>
        <taxon>Spiralia</taxon>
        <taxon>Lophotrochozoa</taxon>
        <taxon>Platyhelminthes</taxon>
        <taxon>Trematoda</taxon>
        <taxon>Digenea</taxon>
        <taxon>Strigeidida</taxon>
        <taxon>Schistosomatoidea</taxon>
        <taxon>Schistosomatidae</taxon>
        <taxon>Schistosoma</taxon>
    </lineage>
</organism>
<accession>A0A183L052</accession>
<proteinExistence type="predicted"/>
<protein>
    <submittedName>
        <fullName evidence="3">Secreted protein</fullName>
    </submittedName>
</protein>
<sequence length="136" mass="14124">MLLLLCRPTPTSASDPPCSSMMLPKYVEVFTSSKSSPSTVTGLVHAVLYRRILLLPLCILRPTDAEAVATLRIWSILVVTATSAFSASAGMLSDPVALPLLICVMARLISSIVGGPTLIEMSMGAASILGGFSGTG</sequence>
<dbReference type="WBParaSite" id="SCUD_0002070301-mRNA-1">
    <property type="protein sequence ID" value="SCUD_0002070301-mRNA-1"/>
    <property type="gene ID" value="SCUD_0002070301"/>
</dbReference>
<evidence type="ECO:0000313" key="2">
    <source>
        <dbReference type="Proteomes" id="UP000279833"/>
    </source>
</evidence>
<dbReference type="EMBL" id="UZAK01044869">
    <property type="protein sequence ID" value="VDP73096.1"/>
    <property type="molecule type" value="Genomic_DNA"/>
</dbReference>
<dbReference type="AlphaFoldDB" id="A0A183L052"/>
<dbReference type="Proteomes" id="UP000279833">
    <property type="component" value="Unassembled WGS sequence"/>
</dbReference>
<evidence type="ECO:0000313" key="3">
    <source>
        <dbReference type="WBParaSite" id="SCUD_0002070301-mRNA-1"/>
    </source>
</evidence>
<keyword evidence="2" id="KW-1185">Reference proteome</keyword>
<reference evidence="3" key="1">
    <citation type="submission" date="2016-06" db="UniProtKB">
        <authorList>
            <consortium name="WormBaseParasite"/>
        </authorList>
    </citation>
    <scope>IDENTIFICATION</scope>
</reference>